<feature type="compositionally biased region" description="Basic and acidic residues" evidence="1">
    <location>
        <begin position="27"/>
        <end position="40"/>
    </location>
</feature>
<protein>
    <submittedName>
        <fullName evidence="2">Uncharacterized protein</fullName>
    </submittedName>
</protein>
<gene>
    <name evidence="2" type="ORF">B0A54_06656</name>
</gene>
<reference evidence="2 3" key="1">
    <citation type="submission" date="2017-03" db="EMBL/GenBank/DDBJ databases">
        <title>Genomes of endolithic fungi from Antarctica.</title>
        <authorList>
            <person name="Coleine C."/>
            <person name="Masonjones S."/>
            <person name="Stajich J.E."/>
        </authorList>
    </citation>
    <scope>NUCLEOTIDE SEQUENCE [LARGE SCALE GENOMIC DNA]</scope>
    <source>
        <strain evidence="2 3">CCFEE 5311</strain>
    </source>
</reference>
<dbReference type="EMBL" id="NAJP01000025">
    <property type="protein sequence ID" value="TKA41975.1"/>
    <property type="molecule type" value="Genomic_DNA"/>
</dbReference>
<comment type="caution">
    <text evidence="2">The sequence shown here is derived from an EMBL/GenBank/DDBJ whole genome shotgun (WGS) entry which is preliminary data.</text>
</comment>
<dbReference type="Proteomes" id="UP000310066">
    <property type="component" value="Unassembled WGS sequence"/>
</dbReference>
<evidence type="ECO:0000256" key="1">
    <source>
        <dbReference type="SAM" id="MobiDB-lite"/>
    </source>
</evidence>
<feature type="region of interest" description="Disordered" evidence="1">
    <location>
        <begin position="1"/>
        <end position="40"/>
    </location>
</feature>
<evidence type="ECO:0000313" key="3">
    <source>
        <dbReference type="Proteomes" id="UP000310066"/>
    </source>
</evidence>
<accession>A0A4U0V2U8</accession>
<organism evidence="2 3">
    <name type="scientific">Friedmanniomyces endolithicus</name>
    <dbReference type="NCBI Taxonomy" id="329885"/>
    <lineage>
        <taxon>Eukaryota</taxon>
        <taxon>Fungi</taxon>
        <taxon>Dikarya</taxon>
        <taxon>Ascomycota</taxon>
        <taxon>Pezizomycotina</taxon>
        <taxon>Dothideomycetes</taxon>
        <taxon>Dothideomycetidae</taxon>
        <taxon>Mycosphaerellales</taxon>
        <taxon>Teratosphaeriaceae</taxon>
        <taxon>Friedmanniomyces</taxon>
    </lineage>
</organism>
<dbReference type="OrthoDB" id="3847765at2759"/>
<proteinExistence type="predicted"/>
<evidence type="ECO:0000313" key="2">
    <source>
        <dbReference type="EMBL" id="TKA41975.1"/>
    </source>
</evidence>
<dbReference type="AlphaFoldDB" id="A0A4U0V2U8"/>
<sequence>MSDSGNLSNPAAASSSEAAPRKQTPRRVAEMRQTEDQKSVKKALDEMWEHRAEDMKKWTDMEAKMEADTIAHAHDEDVSGLKAELERLKKTDKRKCCVM</sequence>
<name>A0A4U0V2U8_9PEZI</name>